<comment type="caution">
    <text evidence="2">The sequence shown here is derived from an EMBL/GenBank/DDBJ whole genome shotgun (WGS) entry which is preliminary data.</text>
</comment>
<evidence type="ECO:0000313" key="3">
    <source>
        <dbReference type="Proteomes" id="UP001241537"/>
    </source>
</evidence>
<accession>A0AAE3VB54</accession>
<proteinExistence type="predicted"/>
<dbReference type="RefSeq" id="WP_307255071.1">
    <property type="nucleotide sequence ID" value="NZ_JAUSTO010000011.1"/>
</dbReference>
<dbReference type="GO" id="GO:0005886">
    <property type="term" value="C:plasma membrane"/>
    <property type="evidence" value="ECO:0007669"/>
    <property type="project" value="TreeGrafter"/>
</dbReference>
<dbReference type="PANTHER" id="PTHR39966:SF1">
    <property type="entry name" value="HEMERYTHRIN-LIKE DOMAIN-CONTAINING PROTEIN"/>
    <property type="match status" value="1"/>
</dbReference>
<organism evidence="2 3">
    <name type="scientific">Moryella indoligenes</name>
    <dbReference type="NCBI Taxonomy" id="371674"/>
    <lineage>
        <taxon>Bacteria</taxon>
        <taxon>Bacillati</taxon>
        <taxon>Bacillota</taxon>
        <taxon>Clostridia</taxon>
        <taxon>Lachnospirales</taxon>
        <taxon>Lachnospiraceae</taxon>
        <taxon>Moryella</taxon>
    </lineage>
</organism>
<dbReference type="AlphaFoldDB" id="A0AAE3VB54"/>
<dbReference type="InterPro" id="IPR012312">
    <property type="entry name" value="Hemerythrin-like"/>
</dbReference>
<evidence type="ECO:0000313" key="2">
    <source>
        <dbReference type="EMBL" id="MDQ0153077.1"/>
    </source>
</evidence>
<sequence>MNSSIELMMEEHANISIVLEVIRRMCCGILEGAEVDAADIRDIVDFVRNYADRHHHKKEEECLFTEMVSHMGKVADNLVTHGMMVEHDMGRGHVLALETALKLYEAGPKTEYKLDILTEAMGYANLLKRHIEKENNVVYPFAERQLPPEVFQKIDADCAAFEETERAAGVQEKYLALMERLEQKYSD</sequence>
<dbReference type="PANTHER" id="PTHR39966">
    <property type="entry name" value="BLL2471 PROTEIN-RELATED"/>
    <property type="match status" value="1"/>
</dbReference>
<reference evidence="2" key="1">
    <citation type="submission" date="2023-07" db="EMBL/GenBank/DDBJ databases">
        <title>Genomic Encyclopedia of Type Strains, Phase IV (KMG-IV): sequencing the most valuable type-strain genomes for metagenomic binning, comparative biology and taxonomic classification.</title>
        <authorList>
            <person name="Goeker M."/>
        </authorList>
    </citation>
    <scope>NUCLEOTIDE SEQUENCE</scope>
    <source>
        <strain evidence="2">DSM 19659</strain>
    </source>
</reference>
<dbReference type="EMBL" id="JAUSTO010000011">
    <property type="protein sequence ID" value="MDQ0153077.1"/>
    <property type="molecule type" value="Genomic_DNA"/>
</dbReference>
<dbReference type="Pfam" id="PF01814">
    <property type="entry name" value="Hemerythrin"/>
    <property type="match status" value="1"/>
</dbReference>
<evidence type="ECO:0000259" key="1">
    <source>
        <dbReference type="Pfam" id="PF01814"/>
    </source>
</evidence>
<feature type="domain" description="Hemerythrin-like" evidence="1">
    <location>
        <begin position="5"/>
        <end position="142"/>
    </location>
</feature>
<keyword evidence="3" id="KW-1185">Reference proteome</keyword>
<protein>
    <submittedName>
        <fullName evidence="2">Hemerythrin-like domain-containing protein</fullName>
    </submittedName>
</protein>
<gene>
    <name evidence="2" type="ORF">J2S20_001784</name>
</gene>
<name>A0AAE3VB54_9FIRM</name>
<dbReference type="Proteomes" id="UP001241537">
    <property type="component" value="Unassembled WGS sequence"/>
</dbReference>
<dbReference type="Gene3D" id="1.20.120.520">
    <property type="entry name" value="nmb1532 protein domain like"/>
    <property type="match status" value="1"/>
</dbReference>